<gene>
    <name evidence="1" type="ORF">SVUK_LOCUS18891</name>
</gene>
<dbReference type="Proteomes" id="UP000270094">
    <property type="component" value="Unassembled WGS sequence"/>
</dbReference>
<sequence length="51" mass="5832">MNIARTALNSCPWLQRHHSNLAILNLLKLTGHRKGVVSFLIRKRCSDDVHP</sequence>
<accession>A0A3P7JSC7</accession>
<organism evidence="1 2">
    <name type="scientific">Strongylus vulgaris</name>
    <name type="common">Blood worm</name>
    <dbReference type="NCBI Taxonomy" id="40348"/>
    <lineage>
        <taxon>Eukaryota</taxon>
        <taxon>Metazoa</taxon>
        <taxon>Ecdysozoa</taxon>
        <taxon>Nematoda</taxon>
        <taxon>Chromadorea</taxon>
        <taxon>Rhabditida</taxon>
        <taxon>Rhabditina</taxon>
        <taxon>Rhabditomorpha</taxon>
        <taxon>Strongyloidea</taxon>
        <taxon>Strongylidae</taxon>
        <taxon>Strongylus</taxon>
    </lineage>
</organism>
<evidence type="ECO:0000313" key="2">
    <source>
        <dbReference type="Proteomes" id="UP000270094"/>
    </source>
</evidence>
<dbReference type="EMBL" id="UYYB01126052">
    <property type="protein sequence ID" value="VDM83893.1"/>
    <property type="molecule type" value="Genomic_DNA"/>
</dbReference>
<name>A0A3P7JSC7_STRVU</name>
<dbReference type="AlphaFoldDB" id="A0A3P7JSC7"/>
<proteinExistence type="predicted"/>
<evidence type="ECO:0000313" key="1">
    <source>
        <dbReference type="EMBL" id="VDM83893.1"/>
    </source>
</evidence>
<reference evidence="1 2" key="1">
    <citation type="submission" date="2018-11" db="EMBL/GenBank/DDBJ databases">
        <authorList>
            <consortium name="Pathogen Informatics"/>
        </authorList>
    </citation>
    <scope>NUCLEOTIDE SEQUENCE [LARGE SCALE GENOMIC DNA]</scope>
</reference>
<keyword evidence="2" id="KW-1185">Reference proteome</keyword>
<protein>
    <submittedName>
        <fullName evidence="1">Uncharacterized protein</fullName>
    </submittedName>
</protein>